<evidence type="ECO:0000256" key="1">
    <source>
        <dbReference type="ARBA" id="ARBA00023015"/>
    </source>
</evidence>
<evidence type="ECO:0000313" key="6">
    <source>
        <dbReference type="EMBL" id="KDM90777.1"/>
    </source>
</evidence>
<dbReference type="InterPro" id="IPR036271">
    <property type="entry name" value="Tet_transcr_reg_TetR-rel_C_sf"/>
</dbReference>
<keyword evidence="1" id="KW-0805">Transcription regulation</keyword>
<dbReference type="InterPro" id="IPR011075">
    <property type="entry name" value="TetR_C"/>
</dbReference>
<dbReference type="STRING" id="1654360.EA58_15435"/>
<evidence type="ECO:0000256" key="3">
    <source>
        <dbReference type="ARBA" id="ARBA00023163"/>
    </source>
</evidence>
<dbReference type="SUPFAM" id="SSF48498">
    <property type="entry name" value="Tetracyclin repressor-like, C-terminal domain"/>
    <property type="match status" value="1"/>
</dbReference>
<dbReference type="Pfam" id="PF00440">
    <property type="entry name" value="TetR_N"/>
    <property type="match status" value="1"/>
</dbReference>
<dbReference type="Proteomes" id="UP000027192">
    <property type="component" value="Unassembled WGS sequence"/>
</dbReference>
<evidence type="ECO:0000313" key="7">
    <source>
        <dbReference type="Proteomes" id="UP000027192"/>
    </source>
</evidence>
<keyword evidence="7" id="KW-1185">Reference proteome</keyword>
<dbReference type="RefSeq" id="WP_036754360.1">
    <property type="nucleotide sequence ID" value="NZ_JAGSGC010000007.1"/>
</dbReference>
<protein>
    <submittedName>
        <fullName evidence="6">Transcriptional regulator</fullName>
    </submittedName>
</protein>
<keyword evidence="2 4" id="KW-0238">DNA-binding</keyword>
<dbReference type="Gene3D" id="1.10.357.10">
    <property type="entry name" value="Tetracycline Repressor, domain 2"/>
    <property type="match status" value="1"/>
</dbReference>
<dbReference type="PANTHER" id="PTHR47506:SF6">
    <property type="entry name" value="HTH-TYPE TRANSCRIPTIONAL REPRESSOR NEMR"/>
    <property type="match status" value="1"/>
</dbReference>
<dbReference type="Pfam" id="PF16925">
    <property type="entry name" value="TetR_C_13"/>
    <property type="match status" value="1"/>
</dbReference>
<gene>
    <name evidence="6" type="ORF">EA58_15435</name>
</gene>
<dbReference type="OrthoDB" id="326421at2"/>
<organism evidence="6 7">
    <name type="scientific">Photobacterium galatheae</name>
    <dbReference type="NCBI Taxonomy" id="1654360"/>
    <lineage>
        <taxon>Bacteria</taxon>
        <taxon>Pseudomonadati</taxon>
        <taxon>Pseudomonadota</taxon>
        <taxon>Gammaproteobacteria</taxon>
        <taxon>Vibrionales</taxon>
        <taxon>Vibrionaceae</taxon>
        <taxon>Photobacterium</taxon>
    </lineage>
</organism>
<dbReference type="EMBL" id="JMIB01000028">
    <property type="protein sequence ID" value="KDM90777.1"/>
    <property type="molecule type" value="Genomic_DNA"/>
</dbReference>
<feature type="DNA-binding region" description="H-T-H motif" evidence="4">
    <location>
        <begin position="28"/>
        <end position="47"/>
    </location>
</feature>
<feature type="domain" description="HTH tetR-type" evidence="5">
    <location>
        <begin position="5"/>
        <end position="65"/>
    </location>
</feature>
<evidence type="ECO:0000259" key="5">
    <source>
        <dbReference type="PROSITE" id="PS50977"/>
    </source>
</evidence>
<dbReference type="InterPro" id="IPR001647">
    <property type="entry name" value="HTH_TetR"/>
</dbReference>
<dbReference type="PANTHER" id="PTHR47506">
    <property type="entry name" value="TRANSCRIPTIONAL REGULATORY PROTEIN"/>
    <property type="match status" value="1"/>
</dbReference>
<evidence type="ECO:0000256" key="4">
    <source>
        <dbReference type="PROSITE-ProRule" id="PRU00335"/>
    </source>
</evidence>
<comment type="caution">
    <text evidence="6">The sequence shown here is derived from an EMBL/GenBank/DDBJ whole genome shotgun (WGS) entry which is preliminary data.</text>
</comment>
<keyword evidence="3" id="KW-0804">Transcription</keyword>
<proteinExistence type="predicted"/>
<dbReference type="InterPro" id="IPR009057">
    <property type="entry name" value="Homeodomain-like_sf"/>
</dbReference>
<dbReference type="GO" id="GO:0003677">
    <property type="term" value="F:DNA binding"/>
    <property type="evidence" value="ECO:0007669"/>
    <property type="project" value="UniProtKB-UniRule"/>
</dbReference>
<dbReference type="AlphaFoldDB" id="A0A066RSW8"/>
<dbReference type="Gene3D" id="1.10.10.60">
    <property type="entry name" value="Homeodomain-like"/>
    <property type="match status" value="1"/>
</dbReference>
<accession>A0A066RSW8</accession>
<evidence type="ECO:0000256" key="2">
    <source>
        <dbReference type="ARBA" id="ARBA00023125"/>
    </source>
</evidence>
<dbReference type="PRINTS" id="PR00455">
    <property type="entry name" value="HTHTETR"/>
</dbReference>
<name>A0A066RSW8_9GAMM</name>
<reference evidence="6 7" key="1">
    <citation type="submission" date="2014-04" db="EMBL/GenBank/DDBJ databases">
        <title>Draft genome sequence of Photobacterium halotolerans S2753: a solonamide, ngercheumicin and holomycin producer.</title>
        <authorList>
            <person name="Machado H.R."/>
            <person name="Gram L."/>
        </authorList>
    </citation>
    <scope>NUCLEOTIDE SEQUENCE [LARGE SCALE GENOMIC DNA]</scope>
    <source>
        <strain evidence="6 7">S2753</strain>
    </source>
</reference>
<dbReference type="SUPFAM" id="SSF46689">
    <property type="entry name" value="Homeodomain-like"/>
    <property type="match status" value="1"/>
</dbReference>
<dbReference type="PROSITE" id="PS50977">
    <property type="entry name" value="HTH_TETR_2"/>
    <property type="match status" value="1"/>
</dbReference>
<sequence>MSKGRVTREHILKTAFDLASKDGLDSLTIGQLAKASGMSKSGLFAHFNSKENLQVSVLQYAGDYFALHVIQPVRQINFDSVEQKLRSLLTHWLAWNHSFQGRCMFIDAWKERRHGDDSVQLELDMITRRWLDYLCRQVEKGKASGEFRANLDTWQSVFRLYGAYLSSQLFHSLALEDDESRRFWQEVEAIFTEWRATK</sequence>